<evidence type="ECO:0000313" key="2">
    <source>
        <dbReference type="EMBL" id="JAH23178.1"/>
    </source>
</evidence>
<keyword evidence="1" id="KW-1133">Transmembrane helix</keyword>
<reference evidence="2" key="2">
    <citation type="journal article" date="2015" name="Fish Shellfish Immunol.">
        <title>Early steps in the European eel (Anguilla anguilla)-Vibrio vulnificus interaction in the gills: Role of the RtxA13 toxin.</title>
        <authorList>
            <person name="Callol A."/>
            <person name="Pajuelo D."/>
            <person name="Ebbesson L."/>
            <person name="Teles M."/>
            <person name="MacKenzie S."/>
            <person name="Amaro C."/>
        </authorList>
    </citation>
    <scope>NUCLEOTIDE SEQUENCE</scope>
</reference>
<name>A0A0E9R499_ANGAN</name>
<keyword evidence="1" id="KW-0472">Membrane</keyword>
<proteinExistence type="predicted"/>
<keyword evidence="1" id="KW-0812">Transmembrane</keyword>
<accession>A0A0E9R499</accession>
<reference evidence="2" key="1">
    <citation type="submission" date="2014-11" db="EMBL/GenBank/DDBJ databases">
        <authorList>
            <person name="Amaro Gonzalez C."/>
        </authorList>
    </citation>
    <scope>NUCLEOTIDE SEQUENCE</scope>
</reference>
<dbReference type="EMBL" id="GBXM01085399">
    <property type="protein sequence ID" value="JAH23178.1"/>
    <property type="molecule type" value="Transcribed_RNA"/>
</dbReference>
<evidence type="ECO:0000256" key="1">
    <source>
        <dbReference type="SAM" id="Phobius"/>
    </source>
</evidence>
<feature type="transmembrane region" description="Helical" evidence="1">
    <location>
        <begin position="22"/>
        <end position="42"/>
    </location>
</feature>
<dbReference type="AlphaFoldDB" id="A0A0E9R499"/>
<protein>
    <submittedName>
        <fullName evidence="2">Uncharacterized protein</fullName>
    </submittedName>
</protein>
<organism evidence="2">
    <name type="scientific">Anguilla anguilla</name>
    <name type="common">European freshwater eel</name>
    <name type="synonym">Muraena anguilla</name>
    <dbReference type="NCBI Taxonomy" id="7936"/>
    <lineage>
        <taxon>Eukaryota</taxon>
        <taxon>Metazoa</taxon>
        <taxon>Chordata</taxon>
        <taxon>Craniata</taxon>
        <taxon>Vertebrata</taxon>
        <taxon>Euteleostomi</taxon>
        <taxon>Actinopterygii</taxon>
        <taxon>Neopterygii</taxon>
        <taxon>Teleostei</taxon>
        <taxon>Anguilliformes</taxon>
        <taxon>Anguillidae</taxon>
        <taxon>Anguilla</taxon>
    </lineage>
</organism>
<sequence>MRCALPGLESKSCWIVDLQERGWAALALGFWVLFRLFLSLSLSHSSQR</sequence>